<dbReference type="GO" id="GO:0043774">
    <property type="term" value="F:coenzyme F420-2 alpha-glutamyl ligase activity"/>
    <property type="evidence" value="ECO:0007669"/>
    <property type="project" value="UniProtKB-UniRule"/>
</dbReference>
<evidence type="ECO:0000256" key="2">
    <source>
        <dbReference type="ARBA" id="ARBA00022741"/>
    </source>
</evidence>
<dbReference type="InterPro" id="IPR013651">
    <property type="entry name" value="ATP-grasp_RimK-type"/>
</dbReference>
<feature type="domain" description="ATP-grasp" evidence="6">
    <location>
        <begin position="98"/>
        <end position="284"/>
    </location>
</feature>
<dbReference type="PANTHER" id="PTHR21621">
    <property type="entry name" value="RIBOSOMAL PROTEIN S6 MODIFICATION PROTEIN"/>
    <property type="match status" value="1"/>
</dbReference>
<dbReference type="GeneID" id="5325486"/>
<dbReference type="InterPro" id="IPR013815">
    <property type="entry name" value="ATP_grasp_subdomain_1"/>
</dbReference>
<keyword evidence="1" id="KW-0479">Metal-binding</keyword>
<dbReference type="GO" id="GO:0005524">
    <property type="term" value="F:ATP binding"/>
    <property type="evidence" value="ECO:0007669"/>
    <property type="project" value="UniProtKB-UniRule"/>
</dbReference>
<dbReference type="HOGENOM" id="CLU_975255_0_0_2"/>
<keyword evidence="8" id="KW-1185">Reference proteome</keyword>
<dbReference type="PANTHER" id="PTHR21621:SF2">
    <property type="entry name" value="COENZYME GAMMA-F420-2:ALPHA-L-GLUTAMATE LIGASE"/>
    <property type="match status" value="1"/>
</dbReference>
<dbReference type="InterPro" id="IPR004666">
    <property type="entry name" value="Rp_bS6_RimK/Lys_biosynth_LsyX"/>
</dbReference>
<dbReference type="eggNOG" id="arCOG01589">
    <property type="taxonomic scope" value="Archaea"/>
</dbReference>
<evidence type="ECO:0000256" key="4">
    <source>
        <dbReference type="NCBIfam" id="TIGR04443"/>
    </source>
</evidence>
<dbReference type="STRING" id="406327.Mevan_1175"/>
<name>A6URF1_METVS</name>
<sequence>MITIACAEGGSTIHSLKKSVEELGEKCNIFLLSDTNLLVDDNFNIETDLIHSRCGIGDYFDRLTLFSWQVLKNLESEGYTFINPLDTIYNSSDKFKTIKMLNKKGITTPKTALIRDFEDSKKFLEVKNMNFPVILKNSFSKCGVKVEKANCFHDLEKMTKNAIWENKIIQEYIDFNEIGIYKDMRVLVVDGEVIGGYRRVSNNFITNLHVGGKIEPLDISEEISELALKCAECMNGYIMGIDILPKNGQYYVIEVNTAPGTKGFRELGIDVDKKIAECLIKYRKN</sequence>
<dbReference type="EC" id="6.3.2.32" evidence="4"/>
<gene>
    <name evidence="7" type="ordered locus">Mevan_1175</name>
</gene>
<dbReference type="Gene3D" id="3.30.470.20">
    <property type="entry name" value="ATP-grasp fold, B domain"/>
    <property type="match status" value="1"/>
</dbReference>
<dbReference type="SUPFAM" id="SSF56059">
    <property type="entry name" value="Glutathione synthetase ATP-binding domain-like"/>
    <property type="match status" value="1"/>
</dbReference>
<dbReference type="NCBIfam" id="TIGR00768">
    <property type="entry name" value="rimK_fam"/>
    <property type="match status" value="1"/>
</dbReference>
<dbReference type="PROSITE" id="PS50975">
    <property type="entry name" value="ATP_GRASP"/>
    <property type="match status" value="1"/>
</dbReference>
<evidence type="ECO:0000256" key="5">
    <source>
        <dbReference type="PROSITE-ProRule" id="PRU00409"/>
    </source>
</evidence>
<dbReference type="Proteomes" id="UP000001107">
    <property type="component" value="Chromosome"/>
</dbReference>
<evidence type="ECO:0000256" key="3">
    <source>
        <dbReference type="ARBA" id="ARBA00022840"/>
    </source>
</evidence>
<keyword evidence="2 5" id="KW-0547">Nucleotide-binding</keyword>
<evidence type="ECO:0000259" key="6">
    <source>
        <dbReference type="PROSITE" id="PS50975"/>
    </source>
</evidence>
<dbReference type="GO" id="GO:0046872">
    <property type="term" value="F:metal ion binding"/>
    <property type="evidence" value="ECO:0007669"/>
    <property type="project" value="UniProtKB-KW"/>
</dbReference>
<dbReference type="RefSeq" id="WP_012065988.1">
    <property type="nucleotide sequence ID" value="NC_009634.1"/>
</dbReference>
<dbReference type="AlphaFoldDB" id="A6URF1"/>
<dbReference type="NCBIfam" id="TIGR04443">
    <property type="entry name" value="F420_CofF"/>
    <property type="match status" value="1"/>
</dbReference>
<dbReference type="InterPro" id="IPR031039">
    <property type="entry name" value="F420_CofF"/>
</dbReference>
<dbReference type="EMBL" id="CP000742">
    <property type="protein sequence ID" value="ABR55073.1"/>
    <property type="molecule type" value="Genomic_DNA"/>
</dbReference>
<dbReference type="Pfam" id="PF08443">
    <property type="entry name" value="RimK"/>
    <property type="match status" value="1"/>
</dbReference>
<evidence type="ECO:0000256" key="1">
    <source>
        <dbReference type="ARBA" id="ARBA00022723"/>
    </source>
</evidence>
<keyword evidence="7" id="KW-0436">Ligase</keyword>
<dbReference type="KEGG" id="mvn:Mevan_1175"/>
<protein>
    <recommendedName>
        <fullName evidence="4">Coenzyme gamma-F420-2:alpha-L-glutamate ligase</fullName>
        <ecNumber evidence="4">6.3.2.32</ecNumber>
    </recommendedName>
</protein>
<organism evidence="7 8">
    <name type="scientific">Methanococcus vannielii (strain ATCC 35089 / DSM 1224 / JCM 13029 / OCM 148 / SB)</name>
    <dbReference type="NCBI Taxonomy" id="406327"/>
    <lineage>
        <taxon>Archaea</taxon>
        <taxon>Methanobacteriati</taxon>
        <taxon>Methanobacteriota</taxon>
        <taxon>Methanomada group</taxon>
        <taxon>Methanococci</taxon>
        <taxon>Methanococcales</taxon>
        <taxon>Methanococcaceae</taxon>
        <taxon>Methanococcus</taxon>
    </lineage>
</organism>
<keyword evidence="3 5" id="KW-0067">ATP-binding</keyword>
<dbReference type="InterPro" id="IPR011761">
    <property type="entry name" value="ATP-grasp"/>
</dbReference>
<reference evidence="7" key="1">
    <citation type="submission" date="2007-06" db="EMBL/GenBank/DDBJ databases">
        <title>Complete sequence of Methanococcus vannielii SB.</title>
        <authorList>
            <consortium name="US DOE Joint Genome Institute"/>
            <person name="Copeland A."/>
            <person name="Lucas S."/>
            <person name="Lapidus A."/>
            <person name="Barry K."/>
            <person name="Glavina del Rio T."/>
            <person name="Dalin E."/>
            <person name="Tice H."/>
            <person name="Pitluck S."/>
            <person name="Chain P."/>
            <person name="Malfatti S."/>
            <person name="Shin M."/>
            <person name="Vergez L."/>
            <person name="Schmutz J."/>
            <person name="Larimer F."/>
            <person name="Land M."/>
            <person name="Hauser L."/>
            <person name="Kyrpides N."/>
            <person name="Anderson I."/>
            <person name="Sieprawska-Lupa M."/>
            <person name="Whitman W.B."/>
            <person name="Richardson P."/>
        </authorList>
    </citation>
    <scope>NUCLEOTIDE SEQUENCE [LARGE SCALE GENOMIC DNA]</scope>
    <source>
        <strain evidence="7">SB</strain>
    </source>
</reference>
<dbReference type="Gene3D" id="3.30.1490.20">
    <property type="entry name" value="ATP-grasp fold, A domain"/>
    <property type="match status" value="1"/>
</dbReference>
<accession>A6URF1</accession>
<evidence type="ECO:0000313" key="7">
    <source>
        <dbReference type="EMBL" id="ABR55073.1"/>
    </source>
</evidence>
<dbReference type="OrthoDB" id="33241at2157"/>
<proteinExistence type="predicted"/>
<dbReference type="GO" id="GO:0005737">
    <property type="term" value="C:cytoplasm"/>
    <property type="evidence" value="ECO:0007669"/>
    <property type="project" value="TreeGrafter"/>
</dbReference>
<evidence type="ECO:0000313" key="8">
    <source>
        <dbReference type="Proteomes" id="UP000001107"/>
    </source>
</evidence>